<dbReference type="GO" id="GO:0007623">
    <property type="term" value="P:circadian rhythm"/>
    <property type="evidence" value="ECO:0007669"/>
    <property type="project" value="UniProtKB-ARBA"/>
</dbReference>
<sequence length="250" mass="27514">MRSVLSLGIVCFVLGVGAKRLPDYIPTCKRNDPSFDKCVLDAVEVVRPYLAKGIPKIRVPSLEPLHIPQLSINRDLENIKVKANLKDLKVWGGMGFKVNKFKSNLDKLSVEMSVLVPTAYVTSEYDIDGRLLVVPLRGKGIFSGNFTNISADVKGTGELVTGKKGAKYVNIKSLKIKAKVGDQVVKFVNTDDNQQNALITNTAANFVNQNRRQVLEIVTPIAEETGEALVTQMANNMFKVIPFNELVPSQ</sequence>
<dbReference type="PANTHER" id="PTHR11008">
    <property type="entry name" value="PROTEIN TAKEOUT-LIKE PROTEIN"/>
    <property type="match status" value="1"/>
</dbReference>
<evidence type="ECO:0000313" key="6">
    <source>
        <dbReference type="Proteomes" id="UP001152798"/>
    </source>
</evidence>
<gene>
    <name evidence="5" type="ORF">NEZAVI_LOCUS8754</name>
</gene>
<keyword evidence="2" id="KW-0090">Biological rhythms</keyword>
<feature type="signal peptide" evidence="4">
    <location>
        <begin position="1"/>
        <end position="18"/>
    </location>
</feature>
<organism evidence="5 6">
    <name type="scientific">Nezara viridula</name>
    <name type="common">Southern green stink bug</name>
    <name type="synonym">Cimex viridulus</name>
    <dbReference type="NCBI Taxonomy" id="85310"/>
    <lineage>
        <taxon>Eukaryota</taxon>
        <taxon>Metazoa</taxon>
        <taxon>Ecdysozoa</taxon>
        <taxon>Arthropoda</taxon>
        <taxon>Hexapoda</taxon>
        <taxon>Insecta</taxon>
        <taxon>Pterygota</taxon>
        <taxon>Neoptera</taxon>
        <taxon>Paraneoptera</taxon>
        <taxon>Hemiptera</taxon>
        <taxon>Heteroptera</taxon>
        <taxon>Panheteroptera</taxon>
        <taxon>Pentatomomorpha</taxon>
        <taxon>Pentatomoidea</taxon>
        <taxon>Pentatomidae</taxon>
        <taxon>Pentatominae</taxon>
        <taxon>Nezara</taxon>
    </lineage>
</organism>
<evidence type="ECO:0008006" key="7">
    <source>
        <dbReference type="Google" id="ProtNLM"/>
    </source>
</evidence>
<dbReference type="AlphaFoldDB" id="A0A9P0HC53"/>
<dbReference type="OrthoDB" id="8191090at2759"/>
<dbReference type="Pfam" id="PF06585">
    <property type="entry name" value="JHBP"/>
    <property type="match status" value="1"/>
</dbReference>
<keyword evidence="6" id="KW-1185">Reference proteome</keyword>
<comment type="similarity">
    <text evidence="3">Belongs to the TO family.</text>
</comment>
<proteinExistence type="inferred from homology"/>
<dbReference type="InterPro" id="IPR038606">
    <property type="entry name" value="To_sf"/>
</dbReference>
<dbReference type="InterPro" id="IPR010562">
    <property type="entry name" value="Haemolymph_juvenile_hormone-bd"/>
</dbReference>
<reference evidence="5" key="1">
    <citation type="submission" date="2022-01" db="EMBL/GenBank/DDBJ databases">
        <authorList>
            <person name="King R."/>
        </authorList>
    </citation>
    <scope>NUCLEOTIDE SEQUENCE</scope>
</reference>
<accession>A0A9P0HC53</accession>
<evidence type="ECO:0000256" key="2">
    <source>
        <dbReference type="ARBA" id="ARBA00023108"/>
    </source>
</evidence>
<feature type="chain" id="PRO_5040295022" description="Circadian clock-controlled protein" evidence="4">
    <location>
        <begin position="19"/>
        <end position="250"/>
    </location>
</feature>
<dbReference type="Proteomes" id="UP001152798">
    <property type="component" value="Chromosome 4"/>
</dbReference>
<keyword evidence="1 4" id="KW-0732">Signal</keyword>
<evidence type="ECO:0000256" key="3">
    <source>
        <dbReference type="ARBA" id="ARBA00060902"/>
    </source>
</evidence>
<dbReference type="FunFam" id="3.15.10.30:FF:000001">
    <property type="entry name" value="Takeout-like protein 1"/>
    <property type="match status" value="1"/>
</dbReference>
<evidence type="ECO:0000256" key="1">
    <source>
        <dbReference type="ARBA" id="ARBA00022729"/>
    </source>
</evidence>
<dbReference type="SMART" id="SM00700">
    <property type="entry name" value="JHBP"/>
    <property type="match status" value="1"/>
</dbReference>
<evidence type="ECO:0000313" key="5">
    <source>
        <dbReference type="EMBL" id="CAH1399273.1"/>
    </source>
</evidence>
<dbReference type="PANTHER" id="PTHR11008:SF14">
    <property type="entry name" value="CIRCADIAN CLOCK-CONTROLLED PROTEIN-LIKE PROTEIN"/>
    <property type="match status" value="1"/>
</dbReference>
<dbReference type="Gene3D" id="3.15.10.30">
    <property type="entry name" value="Haemolymph juvenile hormone binding protein"/>
    <property type="match status" value="1"/>
</dbReference>
<name>A0A9P0HC53_NEZVI</name>
<dbReference type="EMBL" id="OV725080">
    <property type="protein sequence ID" value="CAH1399273.1"/>
    <property type="molecule type" value="Genomic_DNA"/>
</dbReference>
<protein>
    <recommendedName>
        <fullName evidence="7">Circadian clock-controlled protein</fullName>
    </recommendedName>
</protein>
<evidence type="ECO:0000256" key="4">
    <source>
        <dbReference type="SAM" id="SignalP"/>
    </source>
</evidence>
<dbReference type="GO" id="GO:0005615">
    <property type="term" value="C:extracellular space"/>
    <property type="evidence" value="ECO:0007669"/>
    <property type="project" value="TreeGrafter"/>
</dbReference>